<dbReference type="EMBL" id="CM004393">
    <property type="protein sequence ID" value="KAG8650782.1"/>
    <property type="molecule type" value="Genomic_DNA"/>
</dbReference>
<organism evidence="1 2">
    <name type="scientific">Manihot esculenta</name>
    <name type="common">Cassava</name>
    <name type="synonym">Jatropha manihot</name>
    <dbReference type="NCBI Taxonomy" id="3983"/>
    <lineage>
        <taxon>Eukaryota</taxon>
        <taxon>Viridiplantae</taxon>
        <taxon>Streptophyta</taxon>
        <taxon>Embryophyta</taxon>
        <taxon>Tracheophyta</taxon>
        <taxon>Spermatophyta</taxon>
        <taxon>Magnoliopsida</taxon>
        <taxon>eudicotyledons</taxon>
        <taxon>Gunneridae</taxon>
        <taxon>Pentapetalae</taxon>
        <taxon>rosids</taxon>
        <taxon>fabids</taxon>
        <taxon>Malpighiales</taxon>
        <taxon>Euphorbiaceae</taxon>
        <taxon>Crotonoideae</taxon>
        <taxon>Manihoteae</taxon>
        <taxon>Manihot</taxon>
    </lineage>
</organism>
<reference evidence="2" key="1">
    <citation type="journal article" date="2016" name="Nat. Biotechnol.">
        <title>Sequencing wild and cultivated cassava and related species reveals extensive interspecific hybridization and genetic diversity.</title>
        <authorList>
            <person name="Bredeson J.V."/>
            <person name="Lyons J.B."/>
            <person name="Prochnik S.E."/>
            <person name="Wu G.A."/>
            <person name="Ha C.M."/>
            <person name="Edsinger-Gonzales E."/>
            <person name="Grimwood J."/>
            <person name="Schmutz J."/>
            <person name="Rabbi I.Y."/>
            <person name="Egesi C."/>
            <person name="Nauluvula P."/>
            <person name="Lebot V."/>
            <person name="Ndunguru J."/>
            <person name="Mkamilo G."/>
            <person name="Bart R.S."/>
            <person name="Setter T.L."/>
            <person name="Gleadow R.M."/>
            <person name="Kulakow P."/>
            <person name="Ferguson M.E."/>
            <person name="Rounsley S."/>
            <person name="Rokhsar D.S."/>
        </authorList>
    </citation>
    <scope>NUCLEOTIDE SEQUENCE [LARGE SCALE GENOMIC DNA]</scope>
    <source>
        <strain evidence="2">cv. AM560-2</strain>
    </source>
</reference>
<keyword evidence="2" id="KW-1185">Reference proteome</keyword>
<proteinExistence type="predicted"/>
<protein>
    <submittedName>
        <fullName evidence="1">Uncharacterized protein</fullName>
    </submittedName>
</protein>
<gene>
    <name evidence="1" type="ORF">MANES_07G073352v8</name>
</gene>
<dbReference type="Proteomes" id="UP000091857">
    <property type="component" value="Chromosome 7"/>
</dbReference>
<name>A0ACB7HDW0_MANES</name>
<sequence length="119" mass="13835">MSLGVKEKSFTALLESEGEERAIVNLVIYELCSGSGGWKREGVQWVLRPSPTLCTIFCTILVLCTKMVQYLLQPSAPILTPKIIFYLYSSLFLILYYLFYFNFIYIFHLKNSYNFIYSL</sequence>
<evidence type="ECO:0000313" key="2">
    <source>
        <dbReference type="Proteomes" id="UP000091857"/>
    </source>
</evidence>
<accession>A0ACB7HDW0</accession>
<evidence type="ECO:0000313" key="1">
    <source>
        <dbReference type="EMBL" id="KAG8650782.1"/>
    </source>
</evidence>
<comment type="caution">
    <text evidence="1">The sequence shown here is derived from an EMBL/GenBank/DDBJ whole genome shotgun (WGS) entry which is preliminary data.</text>
</comment>